<name>D8U7Q6_VOLCA</name>
<feature type="domain" description="Peptidase M11 gametolysin" evidence="2">
    <location>
        <begin position="219"/>
        <end position="536"/>
    </location>
</feature>
<dbReference type="Proteomes" id="UP000001058">
    <property type="component" value="Unassembled WGS sequence"/>
</dbReference>
<dbReference type="KEGG" id="vcn:VOLCADRAFT_118828"/>
<keyword evidence="4" id="KW-1185">Reference proteome</keyword>
<dbReference type="AlphaFoldDB" id="D8U7Q6"/>
<proteinExistence type="predicted"/>
<feature type="chain" id="PRO_5003124233" description="Peptidase M11 gametolysin domain-containing protein" evidence="1">
    <location>
        <begin position="27"/>
        <end position="632"/>
    </location>
</feature>
<reference evidence="3 4" key="1">
    <citation type="journal article" date="2010" name="Science">
        <title>Genomic analysis of organismal complexity in the multicellular green alga Volvox carteri.</title>
        <authorList>
            <person name="Prochnik S.E."/>
            <person name="Umen J."/>
            <person name="Nedelcu A.M."/>
            <person name="Hallmann A."/>
            <person name="Miller S.M."/>
            <person name="Nishii I."/>
            <person name="Ferris P."/>
            <person name="Kuo A."/>
            <person name="Mitros T."/>
            <person name="Fritz-Laylin L.K."/>
            <person name="Hellsten U."/>
            <person name="Chapman J."/>
            <person name="Simakov O."/>
            <person name="Rensing S.A."/>
            <person name="Terry A."/>
            <person name="Pangilinan J."/>
            <person name="Kapitonov V."/>
            <person name="Jurka J."/>
            <person name="Salamov A."/>
            <person name="Shapiro H."/>
            <person name="Schmutz J."/>
            <person name="Grimwood J."/>
            <person name="Lindquist E."/>
            <person name="Lucas S."/>
            <person name="Grigoriev I.V."/>
            <person name="Schmitt R."/>
            <person name="Kirk D."/>
            <person name="Rokhsar D.S."/>
        </authorList>
    </citation>
    <scope>NUCLEOTIDE SEQUENCE [LARGE SCALE GENOMIC DNA]</scope>
    <source>
        <strain evidence="4">f. Nagariensis / Eve</strain>
    </source>
</reference>
<dbReference type="InterPro" id="IPR008752">
    <property type="entry name" value="Peptidase_M11"/>
</dbReference>
<protein>
    <recommendedName>
        <fullName evidence="2">Peptidase M11 gametolysin domain-containing protein</fullName>
    </recommendedName>
</protein>
<dbReference type="RefSeq" id="XP_002954702.1">
    <property type="nucleotide sequence ID" value="XM_002954656.1"/>
</dbReference>
<dbReference type="GeneID" id="9626116"/>
<evidence type="ECO:0000259" key="2">
    <source>
        <dbReference type="Pfam" id="PF05548"/>
    </source>
</evidence>
<dbReference type="InParanoid" id="D8U7Q6"/>
<evidence type="ECO:0000313" key="4">
    <source>
        <dbReference type="Proteomes" id="UP000001058"/>
    </source>
</evidence>
<keyword evidence="1" id="KW-0732">Signal</keyword>
<sequence>MAPKGLLFLAALFVGAFLAFPGSTTGQLLLAGRQSPPPPSRTVNVTVYVEGTVVVYVSHGHPNQSSNVTAARPPPKMEITHTLTDKMPNGIDTVAMRIDFGGKADSLLTTGDVIRTPITIGLSATQATQLGLATGGSKSGRRLLSEAHERARRMVLEFHNTRRSLQQAKSLLDLLRSLNVTSLGQSPKSSVENVQVLARATNKDLFVVNGQQQNISSLTFVFKSTSCGVFPALNATAVRQWWFDGGGIVATMQRYYNACSYNQVTFRPENNLVFDVDIPCMGNVSMGIYDLKNGSGNGRNLDNELYGMVELAKQYLQTNQPALFSRWSSFRRKIFFFPFNWFNKEAATFGGLAVMGCSAGAECYTWINNGIQDQGVYTPVLFQELGHNIGLSHSSRWDCQASIDGIRNVNCTWNEYGDPMDPMGTVPTKDIQEDLTCTNAPQAYKAGWARPIANGQLNLLVDLKPGIPRDFTLPPMALSPNNMLRIVTDGTTNNNATSRALFVSFRVNQAASGAYDSGLGSDWTHFAWVHEFNDTGSGIPANLRSPPVVMAALVANARQQLANGFAVTRFTQVLSNTSGVSITLKSRTASQAVVSVCRFVNQTEEGWETCSDGIDNDWYIYFYNTEIHTLVR</sequence>
<dbReference type="EMBL" id="GL378365">
    <property type="protein sequence ID" value="EFJ44343.1"/>
    <property type="molecule type" value="Genomic_DNA"/>
</dbReference>
<accession>D8U7Q6</accession>
<evidence type="ECO:0000313" key="3">
    <source>
        <dbReference type="EMBL" id="EFJ44343.1"/>
    </source>
</evidence>
<organism evidence="4">
    <name type="scientific">Volvox carteri f. nagariensis</name>
    <dbReference type="NCBI Taxonomy" id="3068"/>
    <lineage>
        <taxon>Eukaryota</taxon>
        <taxon>Viridiplantae</taxon>
        <taxon>Chlorophyta</taxon>
        <taxon>core chlorophytes</taxon>
        <taxon>Chlorophyceae</taxon>
        <taxon>CS clade</taxon>
        <taxon>Chlamydomonadales</taxon>
        <taxon>Volvocaceae</taxon>
        <taxon>Volvox</taxon>
    </lineage>
</organism>
<dbReference type="OrthoDB" id="529266at2759"/>
<gene>
    <name evidence="3" type="ORF">VOLCADRAFT_118828</name>
</gene>
<evidence type="ECO:0000256" key="1">
    <source>
        <dbReference type="SAM" id="SignalP"/>
    </source>
</evidence>
<dbReference type="Pfam" id="PF05548">
    <property type="entry name" value="Peptidase_M11"/>
    <property type="match status" value="1"/>
</dbReference>
<feature type="signal peptide" evidence="1">
    <location>
        <begin position="1"/>
        <end position="26"/>
    </location>
</feature>